<keyword evidence="1" id="KW-1133">Transmembrane helix</keyword>
<feature type="domain" description="CAAX prenyl protease 2/Lysostaphin resistance protein A-like" evidence="2">
    <location>
        <begin position="146"/>
        <end position="235"/>
    </location>
</feature>
<dbReference type="InterPro" id="IPR003675">
    <property type="entry name" value="Rce1/LyrA-like_dom"/>
</dbReference>
<dbReference type="Pfam" id="PF02517">
    <property type="entry name" value="Rce1-like"/>
    <property type="match status" value="1"/>
</dbReference>
<dbReference type="GO" id="GO:0080120">
    <property type="term" value="P:CAAX-box protein maturation"/>
    <property type="evidence" value="ECO:0007669"/>
    <property type="project" value="UniProtKB-ARBA"/>
</dbReference>
<gene>
    <name evidence="3" type="ORF">BAL341_1741</name>
</gene>
<feature type="transmembrane region" description="Helical" evidence="1">
    <location>
        <begin position="201"/>
        <end position="218"/>
    </location>
</feature>
<feature type="transmembrane region" description="Helical" evidence="1">
    <location>
        <begin position="107"/>
        <end position="125"/>
    </location>
</feature>
<feature type="transmembrane region" description="Helical" evidence="1">
    <location>
        <begin position="176"/>
        <end position="195"/>
    </location>
</feature>
<dbReference type="AlphaFoldDB" id="A0A486XNL6"/>
<feature type="transmembrane region" description="Helical" evidence="1">
    <location>
        <begin position="20"/>
        <end position="45"/>
    </location>
</feature>
<dbReference type="EMBL" id="CAAJGR010000093">
    <property type="protein sequence ID" value="VHO04102.1"/>
    <property type="molecule type" value="Genomic_DNA"/>
</dbReference>
<evidence type="ECO:0000313" key="3">
    <source>
        <dbReference type="EMBL" id="VHO04102.1"/>
    </source>
</evidence>
<evidence type="ECO:0000259" key="2">
    <source>
        <dbReference type="Pfam" id="PF02517"/>
    </source>
</evidence>
<keyword evidence="1" id="KW-0472">Membrane</keyword>
<feature type="transmembrane region" description="Helical" evidence="1">
    <location>
        <begin position="225"/>
        <end position="244"/>
    </location>
</feature>
<accession>A0A486XNL6</accession>
<protein>
    <recommendedName>
        <fullName evidence="2">CAAX prenyl protease 2/Lysostaphin resistance protein A-like domain-containing protein</fullName>
    </recommendedName>
</protein>
<feature type="transmembrane region" description="Helical" evidence="1">
    <location>
        <begin position="65"/>
        <end position="87"/>
    </location>
</feature>
<proteinExistence type="predicted"/>
<reference evidence="3" key="1">
    <citation type="submission" date="2019-04" db="EMBL/GenBank/DDBJ databases">
        <authorList>
            <person name="Brambilla D."/>
        </authorList>
    </citation>
    <scope>NUCLEOTIDE SEQUENCE</scope>
    <source>
        <strain evidence="3">BAL1</strain>
    </source>
</reference>
<dbReference type="GO" id="GO:0004175">
    <property type="term" value="F:endopeptidase activity"/>
    <property type="evidence" value="ECO:0007669"/>
    <property type="project" value="UniProtKB-ARBA"/>
</dbReference>
<keyword evidence="1" id="KW-0812">Transmembrane</keyword>
<feature type="transmembrane region" description="Helical" evidence="1">
    <location>
        <begin position="256"/>
        <end position="275"/>
    </location>
</feature>
<sequence>MFKNLKIEFLWAGHQGEHHWWRVLAIIAFIAIIAVAIAYIGQKIILTPILASLDESQVIYKSVLFSAYLSTLFGGVILALFLGVKLIHKRSISTLFQSSSKFNTTDFIFGFLTYAALMIAVSLLFDFQETIDAVKNKGFLILLYTAIPFLIAFIIQASAEELILRGYIPQILTRALSRPIISMLTSSIIFAFFHLGYGLESFIVSLLFACTFSYVVLLRGNLSEVCGGHAANNFLIAWLLSSLSEASEGTGLSIDLILILKSLIVLVLFVVVIYIKSHPRNQSKNNF</sequence>
<feature type="transmembrane region" description="Helical" evidence="1">
    <location>
        <begin position="137"/>
        <end position="155"/>
    </location>
</feature>
<name>A0A486XNL6_9GAMM</name>
<evidence type="ECO:0000256" key="1">
    <source>
        <dbReference type="SAM" id="Phobius"/>
    </source>
</evidence>
<organism evidence="3">
    <name type="scientific">Rheinheimera sp. BAL341</name>
    <dbReference type="NCBI Taxonomy" id="1708203"/>
    <lineage>
        <taxon>Bacteria</taxon>
        <taxon>Pseudomonadati</taxon>
        <taxon>Pseudomonadota</taxon>
        <taxon>Gammaproteobacteria</taxon>
        <taxon>Chromatiales</taxon>
        <taxon>Chromatiaceae</taxon>
        <taxon>Rheinheimera</taxon>
    </lineage>
</organism>